<reference evidence="3 4" key="1">
    <citation type="submission" date="2018-08" db="EMBL/GenBank/DDBJ databases">
        <title>Mucilaginibacter terrae sp. nov., isolated from manganese diggings.</title>
        <authorList>
            <person name="Huang Y."/>
            <person name="Zhou Z."/>
        </authorList>
    </citation>
    <scope>NUCLEOTIDE SEQUENCE [LARGE SCALE GENOMIC DNA]</scope>
    <source>
        <strain evidence="3 4">ZH6</strain>
    </source>
</reference>
<dbReference type="Gene3D" id="3.40.1440.10">
    <property type="entry name" value="GIY-YIG endonuclease"/>
    <property type="match status" value="1"/>
</dbReference>
<keyword evidence="4" id="KW-1185">Reference proteome</keyword>
<dbReference type="InterPro" id="IPR035901">
    <property type="entry name" value="GIY-YIG_endonuc_sf"/>
</dbReference>
<dbReference type="CDD" id="cd10448">
    <property type="entry name" value="GIY-YIG_unchar_3"/>
    <property type="match status" value="1"/>
</dbReference>
<dbReference type="PANTHER" id="PTHR34477:SF5">
    <property type="entry name" value="BSL5627 PROTEIN"/>
    <property type="match status" value="1"/>
</dbReference>
<dbReference type="EMBL" id="QWDE01000003">
    <property type="protein sequence ID" value="RFZ82301.1"/>
    <property type="molecule type" value="Genomic_DNA"/>
</dbReference>
<dbReference type="InterPro" id="IPR000305">
    <property type="entry name" value="GIY-YIG_endonuc"/>
</dbReference>
<dbReference type="InterPro" id="IPR050190">
    <property type="entry name" value="UPF0213_domain"/>
</dbReference>
<name>A0A3E2NMV5_9SPHI</name>
<dbReference type="Proteomes" id="UP000260823">
    <property type="component" value="Unassembled WGS sequence"/>
</dbReference>
<dbReference type="Pfam" id="PF01541">
    <property type="entry name" value="GIY-YIG"/>
    <property type="match status" value="1"/>
</dbReference>
<evidence type="ECO:0000256" key="1">
    <source>
        <dbReference type="ARBA" id="ARBA00007435"/>
    </source>
</evidence>
<dbReference type="SUPFAM" id="SSF82771">
    <property type="entry name" value="GIY-YIG endonuclease"/>
    <property type="match status" value="1"/>
</dbReference>
<dbReference type="PROSITE" id="PS50164">
    <property type="entry name" value="GIY_YIG"/>
    <property type="match status" value="1"/>
</dbReference>
<comment type="caution">
    <text evidence="3">The sequence shown here is derived from an EMBL/GenBank/DDBJ whole genome shotgun (WGS) entry which is preliminary data.</text>
</comment>
<accession>A0A3E2NMV5</accession>
<dbReference type="PANTHER" id="PTHR34477">
    <property type="entry name" value="UPF0213 PROTEIN YHBQ"/>
    <property type="match status" value="1"/>
</dbReference>
<protein>
    <submittedName>
        <fullName evidence="3">GIY-YIG nuclease family protein</fullName>
    </submittedName>
</protein>
<evidence type="ECO:0000259" key="2">
    <source>
        <dbReference type="PROSITE" id="PS50164"/>
    </source>
</evidence>
<dbReference type="OrthoDB" id="1495241at2"/>
<gene>
    <name evidence="3" type="ORF">DYU05_16945</name>
</gene>
<evidence type="ECO:0000313" key="4">
    <source>
        <dbReference type="Proteomes" id="UP000260823"/>
    </source>
</evidence>
<evidence type="ECO:0000313" key="3">
    <source>
        <dbReference type="EMBL" id="RFZ82301.1"/>
    </source>
</evidence>
<comment type="similarity">
    <text evidence="1">Belongs to the UPF0213 family.</text>
</comment>
<feature type="domain" description="GIY-YIG" evidence="2">
    <location>
        <begin position="5"/>
        <end position="82"/>
    </location>
</feature>
<dbReference type="RefSeq" id="WP_117384325.1">
    <property type="nucleotide sequence ID" value="NZ_QWDE01000003.1"/>
</dbReference>
<dbReference type="AlphaFoldDB" id="A0A3E2NMV5"/>
<sequence length="101" mass="11589">MVFGKGGCVYIITNKEHSVLYTGVTSDLRARVWQHQNHQHPSSFSAKYNCNKLVYYYSYAHIEDAIAAEKSIKAGNRNRKITLVNSINPEWRDLSIELLSE</sequence>
<organism evidence="3 4">
    <name type="scientific">Mucilaginibacter terrenus</name>
    <dbReference type="NCBI Taxonomy" id="2482727"/>
    <lineage>
        <taxon>Bacteria</taxon>
        <taxon>Pseudomonadati</taxon>
        <taxon>Bacteroidota</taxon>
        <taxon>Sphingobacteriia</taxon>
        <taxon>Sphingobacteriales</taxon>
        <taxon>Sphingobacteriaceae</taxon>
        <taxon>Mucilaginibacter</taxon>
    </lineage>
</organism>
<proteinExistence type="inferred from homology"/>